<evidence type="ECO:0000256" key="7">
    <source>
        <dbReference type="ARBA" id="ARBA00023242"/>
    </source>
</evidence>
<reference evidence="14" key="1">
    <citation type="journal article" date="2019" name="Nat. Commun.">
        <title>Expansion of phycobilisome linker gene families in mesophilic red algae.</title>
        <authorList>
            <person name="Lee J."/>
            <person name="Kim D."/>
            <person name="Bhattacharya D."/>
            <person name="Yoon H.S."/>
        </authorList>
    </citation>
    <scope>NUCLEOTIDE SEQUENCE [LARGE SCALE GENOMIC DNA]</scope>
    <source>
        <strain evidence="14">CCMP 1328</strain>
    </source>
</reference>
<dbReference type="InterPro" id="IPR021133">
    <property type="entry name" value="HEAT_type_2"/>
</dbReference>
<dbReference type="Gene3D" id="1.25.10.10">
    <property type="entry name" value="Leucine-rich Repeat Variant"/>
    <property type="match status" value="3"/>
</dbReference>
<dbReference type="PROSITE" id="PS50077">
    <property type="entry name" value="HEAT_REPEAT"/>
    <property type="match status" value="1"/>
</dbReference>
<evidence type="ECO:0000256" key="3">
    <source>
        <dbReference type="ARBA" id="ARBA00022664"/>
    </source>
</evidence>
<evidence type="ECO:0000256" key="9">
    <source>
        <dbReference type="PROSITE-ProRule" id="PRU00103"/>
    </source>
</evidence>
<dbReference type="GO" id="GO:0000245">
    <property type="term" value="P:spliceosomal complex assembly"/>
    <property type="evidence" value="ECO:0007669"/>
    <property type="project" value="InterPro"/>
</dbReference>
<organism evidence="13 14">
    <name type="scientific">Porphyridium purpureum</name>
    <name type="common">Red alga</name>
    <name type="synonym">Porphyridium cruentum</name>
    <dbReference type="NCBI Taxonomy" id="35688"/>
    <lineage>
        <taxon>Eukaryota</taxon>
        <taxon>Rhodophyta</taxon>
        <taxon>Bangiophyceae</taxon>
        <taxon>Porphyridiales</taxon>
        <taxon>Porphyridiaceae</taxon>
        <taxon>Porphyridium</taxon>
    </lineage>
</organism>
<dbReference type="InterPro" id="IPR038737">
    <property type="entry name" value="SF3b_su1-like"/>
</dbReference>
<dbReference type="SUPFAM" id="SSF48371">
    <property type="entry name" value="ARM repeat"/>
    <property type="match status" value="2"/>
</dbReference>
<feature type="compositionally biased region" description="Basic and acidic residues" evidence="10">
    <location>
        <begin position="31"/>
        <end position="40"/>
    </location>
</feature>
<comment type="subcellular location">
    <subcellularLocation>
        <location evidence="1">Nucleus</location>
    </subcellularLocation>
</comment>
<protein>
    <submittedName>
        <fullName evidence="13">Splicing factor 3B subunit 1</fullName>
    </submittedName>
</protein>
<feature type="compositionally biased region" description="Low complexity" evidence="10">
    <location>
        <begin position="18"/>
        <end position="30"/>
    </location>
</feature>
<feature type="domain" description="Splicing factor 3B subunit 1" evidence="11">
    <location>
        <begin position="289"/>
        <end position="417"/>
    </location>
</feature>
<keyword evidence="14" id="KW-1185">Reference proteome</keyword>
<feature type="repeat" description="HEAT" evidence="9">
    <location>
        <begin position="699"/>
        <end position="737"/>
    </location>
</feature>
<gene>
    <name evidence="13" type="ORF">FVE85_6093</name>
</gene>
<comment type="caution">
    <text evidence="13">The sequence shown here is derived from an EMBL/GenBank/DDBJ whole genome shotgun (WGS) entry which is preliminary data.</text>
</comment>
<evidence type="ECO:0000256" key="10">
    <source>
        <dbReference type="SAM" id="MobiDB-lite"/>
    </source>
</evidence>
<dbReference type="EMBL" id="VRMN01000001">
    <property type="protein sequence ID" value="KAA8498508.1"/>
    <property type="molecule type" value="Genomic_DNA"/>
</dbReference>
<feature type="domain" description="Phosphatase PP2A regulatory subunit A/Splicing factor 3B subunit 1-like HEAT repeat" evidence="12">
    <location>
        <begin position="1138"/>
        <end position="1215"/>
    </location>
</feature>
<accession>A0A5J4Z5L8</accession>
<evidence type="ECO:0000259" key="12">
    <source>
        <dbReference type="Pfam" id="PF22646"/>
    </source>
</evidence>
<evidence type="ECO:0000256" key="2">
    <source>
        <dbReference type="ARBA" id="ARBA00005754"/>
    </source>
</evidence>
<dbReference type="GO" id="GO:0003729">
    <property type="term" value="F:mRNA binding"/>
    <property type="evidence" value="ECO:0007669"/>
    <property type="project" value="InterPro"/>
</dbReference>
<evidence type="ECO:0000313" key="13">
    <source>
        <dbReference type="EMBL" id="KAA8498508.1"/>
    </source>
</evidence>
<feature type="region of interest" description="Disordered" evidence="10">
    <location>
        <begin position="1"/>
        <end position="71"/>
    </location>
</feature>
<name>A0A5J4Z5L8_PORPP</name>
<feature type="compositionally biased region" description="Low complexity" evidence="10">
    <location>
        <begin position="295"/>
        <end position="304"/>
    </location>
</feature>
<dbReference type="OrthoDB" id="827at2759"/>
<dbReference type="InterPro" id="IPR015016">
    <property type="entry name" value="SF3b_su1"/>
</dbReference>
<dbReference type="InterPro" id="IPR016024">
    <property type="entry name" value="ARM-type_fold"/>
</dbReference>
<evidence type="ECO:0000256" key="5">
    <source>
        <dbReference type="ARBA" id="ARBA00022737"/>
    </source>
</evidence>
<feature type="region of interest" description="Disordered" evidence="10">
    <location>
        <begin position="274"/>
        <end position="379"/>
    </location>
</feature>
<feature type="compositionally biased region" description="Acidic residues" evidence="10">
    <location>
        <begin position="41"/>
        <end position="54"/>
    </location>
</feature>
<feature type="compositionally biased region" description="Low complexity" evidence="10">
    <location>
        <begin position="316"/>
        <end position="327"/>
    </location>
</feature>
<keyword evidence="6" id="KW-0508">mRNA splicing</keyword>
<keyword evidence="5" id="KW-0677">Repeat</keyword>
<dbReference type="Pfam" id="PF22646">
    <property type="entry name" value="PPP2R1A-like_HEAT"/>
    <property type="match status" value="1"/>
</dbReference>
<dbReference type="PANTHER" id="PTHR12097">
    <property type="entry name" value="SPLICING FACTOR 3B, SUBUNIT 1-RELATED"/>
    <property type="match status" value="1"/>
</dbReference>
<keyword evidence="7" id="KW-0539">Nucleus</keyword>
<keyword evidence="3" id="KW-0507">mRNA processing</keyword>
<dbReference type="Proteomes" id="UP000324585">
    <property type="component" value="Unassembled WGS sequence"/>
</dbReference>
<sequence length="1363" mass="150020">MWAAKGVEARTRSQGSGAKRASARKASASAKNKEEERFDADSDVELAVYDEDDATASGAQGGAQRLRNGQYENHVVELEDDGQDDETDDEMLGKRETTPQQLDLLPYMKEAPCATHRHSAGLVPLIEIDHTTLLQHDAAVETALDTSAGDVYAATGSVRRSIAARQSDYHLGRFRRSLSPPRASAADVRTGVSYVDRRSETRGGDGASPKKHLRDLRTLDDAALRAAGKQGEHAVTAAVVDVPSVELSLKDTASNLLSVAGSGACRSRVDKDFGTESVSRQESQYGIPRKRSRWTTAETDTAEAPPSSVVAVELEGSLVTGSKLSTGSGTGEKRARKSRWESSQTAQVSGPPPQASTSKQDDAGSAPLETEIAGEPDDTAWTEDELNALLPSEGFVILLPPEQYVSKLMPRRDLSEKKAITRVCETDRKRYNDLEGGSGDENFYSIPGAAIDRPEANVARQLRAGMGLDGIPLKPEDHQLFSKLFSPVSTDGFEPPLSDGDVKEREVLSLLLKIKNSGSGPVRKACMRKLSERVSNVYGPELVFNALLPLFLERMLEDGERHVLMKTLDRIILRLGLLVRPYVHKILVVSEPLLIDENEYVRGQGRQLVSNLARTAGLPSMISAMRPDLDHSDEYVRNTTARTLAVIGQALGIPLLLPFLRAVCRSKKSWHARHTGVKAVQQLAQLNGSVVLLPHLHTLVELVSNTIEDEQMAVRVMSAMALSSLADAVAPFGIEAFERVLKPVWLGVRQLRGRMLCAFLRAVGSISKLMHPEHASYYTREMMPVVVRELAAHDEEMRLTVLQVLQQACTSEGVDAEYLVQHVVPEFFRCFWVRKTALSFRADLQSQHQQVRGLGRMERALQETTLELARRVGGVEMLRRLVDDLKDESEPFRRLVARTVARVVHELQLISFIGGDDDDDDRLKDRVVDGLLFAFQEQQHGLEAVKDNTYVHALDVVLSALGARAAPYLVTCVGMIKWRLNNSSALIREQAADFGGKLAVHLHACSMNDVLIHMGTVFCEYLGEEYPEVLGSILGALRSIAGVFDRADSGSDAIDSKSSASFSMGELLPRLTPILKNRHEKVQENCIGLIGIIAERSGDVIVAREWIRICFEMLDLLKAPRMSIRRIAVRVFGVVAKAVGASQVLGVLLNNLKVQERQQRVCTTVAIAIVADQCEPYAVVPYLMHEYRTPELHAQTGVLKSFSFLFEYIGPVAKDYVYAVTPLLQDALVDRDAVHRQTACSAVAHLALGVRGTGVEDALLHLLNHLWPNIFETSPHVLNAVCFAIDALSLAVGPSTVLTYLLQGLYHPARKVRQTYWKLYQSLHRLTASSMLVAYPRLVDDSSARIDGASADRFMRHELDIVI</sequence>
<comment type="similarity">
    <text evidence="8">Belongs to the phosphatase 2A regulatory subunit A family.</text>
</comment>
<evidence type="ECO:0000256" key="8">
    <source>
        <dbReference type="ARBA" id="ARBA00038332"/>
    </source>
</evidence>
<evidence type="ECO:0000256" key="4">
    <source>
        <dbReference type="ARBA" id="ARBA00022728"/>
    </source>
</evidence>
<proteinExistence type="inferred from homology"/>
<dbReference type="OMA" id="LVMNYVW"/>
<evidence type="ECO:0000259" key="11">
    <source>
        <dbReference type="Pfam" id="PF08920"/>
    </source>
</evidence>
<comment type="similarity">
    <text evidence="2">Belongs to the SF3B1 family.</text>
</comment>
<evidence type="ECO:0000256" key="6">
    <source>
        <dbReference type="ARBA" id="ARBA00023187"/>
    </source>
</evidence>
<dbReference type="InterPro" id="IPR054573">
    <property type="entry name" value="PP2A/SF3B1-like_HEAT"/>
</dbReference>
<keyword evidence="4" id="KW-0747">Spliceosome</keyword>
<dbReference type="Pfam" id="PF08920">
    <property type="entry name" value="SF3b1"/>
    <property type="match status" value="1"/>
</dbReference>
<evidence type="ECO:0000256" key="1">
    <source>
        <dbReference type="ARBA" id="ARBA00004123"/>
    </source>
</evidence>
<evidence type="ECO:0000313" key="14">
    <source>
        <dbReference type="Proteomes" id="UP000324585"/>
    </source>
</evidence>
<dbReference type="GO" id="GO:0005681">
    <property type="term" value="C:spliceosomal complex"/>
    <property type="evidence" value="ECO:0007669"/>
    <property type="project" value="UniProtKB-KW"/>
</dbReference>
<dbReference type="InterPro" id="IPR011989">
    <property type="entry name" value="ARM-like"/>
</dbReference>